<accession>A0ABQ4PZC7</accession>
<keyword evidence="2" id="KW-1185">Reference proteome</keyword>
<organism evidence="1 2">
    <name type="scientific">Candidatus Phycosocius spiralis</name>
    <dbReference type="NCBI Taxonomy" id="2815099"/>
    <lineage>
        <taxon>Bacteria</taxon>
        <taxon>Pseudomonadati</taxon>
        <taxon>Pseudomonadota</taxon>
        <taxon>Alphaproteobacteria</taxon>
        <taxon>Caulobacterales</taxon>
        <taxon>Caulobacterales incertae sedis</taxon>
        <taxon>Candidatus Phycosocius</taxon>
    </lineage>
</organism>
<proteinExistence type="predicted"/>
<evidence type="ECO:0000313" key="2">
    <source>
        <dbReference type="Proteomes" id="UP001161064"/>
    </source>
</evidence>
<reference evidence="1" key="2">
    <citation type="journal article" date="2023" name="ISME Commun">
        <title>Characterization of a bloom-associated alphaproteobacterial lineage, 'Candidatus Phycosocius': insights into freshwater algal-bacterial interactions.</title>
        <authorList>
            <person name="Tanabe Y."/>
            <person name="Yamaguchi H."/>
            <person name="Yoshida M."/>
            <person name="Kai A."/>
            <person name="Okazaki Y."/>
        </authorList>
    </citation>
    <scope>NUCLEOTIDE SEQUENCE</scope>
    <source>
        <strain evidence="1">BOTRYCO-1</strain>
    </source>
</reference>
<comment type="caution">
    <text evidence="1">The sequence shown here is derived from an EMBL/GenBank/DDBJ whole genome shotgun (WGS) entry which is preliminary data.</text>
</comment>
<reference evidence="1" key="1">
    <citation type="submission" date="2021-05" db="EMBL/GenBank/DDBJ databases">
        <authorList>
            <person name="Tanabe Y."/>
        </authorList>
    </citation>
    <scope>NUCLEOTIDE SEQUENCE</scope>
    <source>
        <strain evidence="1">BOTRYCO-1</strain>
    </source>
</reference>
<gene>
    <name evidence="1" type="ORF">PsB1_2197</name>
</gene>
<sequence length="73" mass="7922">MKRTKAIALEGRVGTDELGRHLIAGLLMEVFGGKVENEAAFQDIVDQVWVILNADTSSRNLVRAALAELVEGD</sequence>
<dbReference type="EMBL" id="BPFZ01000018">
    <property type="protein sequence ID" value="GIU68043.1"/>
    <property type="molecule type" value="Genomic_DNA"/>
</dbReference>
<name>A0ABQ4PZC7_9PROT</name>
<dbReference type="Proteomes" id="UP001161064">
    <property type="component" value="Unassembled WGS sequence"/>
</dbReference>
<evidence type="ECO:0000313" key="1">
    <source>
        <dbReference type="EMBL" id="GIU68043.1"/>
    </source>
</evidence>
<protein>
    <submittedName>
        <fullName evidence="1">Uncharacterized protein</fullName>
    </submittedName>
</protein>